<keyword evidence="9" id="KW-0449">Lipoprotein</keyword>
<dbReference type="OrthoDB" id="135354at2"/>
<feature type="transmembrane region" description="Helical" evidence="7">
    <location>
        <begin position="544"/>
        <end position="567"/>
    </location>
</feature>
<evidence type="ECO:0000256" key="1">
    <source>
        <dbReference type="ARBA" id="ARBA00004651"/>
    </source>
</evidence>
<dbReference type="Proteomes" id="UP000294937">
    <property type="component" value="Unassembled WGS sequence"/>
</dbReference>
<evidence type="ECO:0000313" key="9">
    <source>
        <dbReference type="EMBL" id="TCS92821.1"/>
    </source>
</evidence>
<feature type="transmembrane region" description="Helical" evidence="7">
    <location>
        <begin position="6"/>
        <end position="24"/>
    </location>
</feature>
<keyword evidence="4 7" id="KW-1133">Transmembrane helix</keyword>
<evidence type="ECO:0000256" key="3">
    <source>
        <dbReference type="ARBA" id="ARBA00022692"/>
    </source>
</evidence>
<accession>A0A4R3L2B0</accession>
<keyword evidence="2" id="KW-1003">Cell membrane</keyword>
<feature type="transmembrane region" description="Helical" evidence="7">
    <location>
        <begin position="796"/>
        <end position="816"/>
    </location>
</feature>
<evidence type="ECO:0000256" key="2">
    <source>
        <dbReference type="ARBA" id="ARBA00022475"/>
    </source>
</evidence>
<keyword evidence="10" id="KW-1185">Reference proteome</keyword>
<sequence length="922" mass="103650">MKIGVIIMASLCCLLIGVTLFLSFKYPHLRNMAFRNIRLRKTTSILTMIGSMVGTALITSALLLQTSIEMSIDQYFDKHFGPIYSDIYASQQKDLHRDYFEERDLKEIEKDIFKQSEEFKGFLPVNSLYGTLLKVDSKGKPILLQPAIYLKAFDLDLAKQFDPKGMKDIQELPTKDEMILSKATADHLELKVGDSVQLQVPEKNPVSLKVKQIVPEQGLTGYRGSQNGTGTGMISMELAQELTGISTGYTNVLVGSNPQIEWSSGWISILDDWEQYHVFSLALNQLEGILKFIPLFVIASVNAIIIGIVLMLNIYKMIADERRREMGMLRAVGMKRKDLVRMLRLEGMIYALGSSFLGTLAGIGISKLILQGIGKVFQQAIQYQSQLNVQYQFYIDAPSLITGFSIGILLGYISMVWIAWRATKTPIVQLLQDLFAIKKTDGNGWNQTLIQTLFALCFGMISLVLVVITMRPAYQVWLEQHEQQAALVQVILSLTIIISSILFVFMGLPFIYKGLQKMMSFSSRLYGVLGLAFRYPQLNKKRTLLLLSMFTMVLFMTGFSGIINATFAPYFAQFDPRKATGGFDVLAETDRALTQEQVDQMIKQSSYIKQNDLSVVTVVHHFPLESDRLLSRELINGVDERFVQHQQIKLLSRDDGYTSDQQVWNELKKNPEVVIISESINMGSEKKYQVGDLFEVAPGVSKKMIGIAETSKESYGFATSQGVWIHQSELDRIAQNKLITTTILFKVQDSDRLAMTAKEIEKEMNQQGIYPTRNPQQLFVASQSFIRVLLSLLEGFSALATVIGIVGLMVVMFRVVRERRQQIGMLRAMGVHKSFIFWSMILEGTVIAMTGILLGLLLGTYVGITIIQTVLAEGNTTIPLVFPYLKSTTYVLVSLFMVVLCSALPARQTLRLTPVEATRYVS</sequence>
<proteinExistence type="inferred from homology"/>
<feature type="transmembrane region" description="Helical" evidence="7">
    <location>
        <begin position="400"/>
        <end position="420"/>
    </location>
</feature>
<dbReference type="InterPro" id="IPR003838">
    <property type="entry name" value="ABC3_permease_C"/>
</dbReference>
<comment type="subcellular location">
    <subcellularLocation>
        <location evidence="1">Cell membrane</location>
        <topology evidence="1">Multi-pass membrane protein</topology>
    </subcellularLocation>
</comment>
<comment type="similarity">
    <text evidence="6">Belongs to the ABC-4 integral membrane protein family.</text>
</comment>
<dbReference type="PANTHER" id="PTHR30572:SF4">
    <property type="entry name" value="ABC TRANSPORTER PERMEASE YTRF"/>
    <property type="match status" value="1"/>
</dbReference>
<comment type="caution">
    <text evidence="9">The sequence shown here is derived from an EMBL/GenBank/DDBJ whole genome shotgun (WGS) entry which is preliminary data.</text>
</comment>
<keyword evidence="5 7" id="KW-0472">Membrane</keyword>
<feature type="transmembrane region" description="Helical" evidence="7">
    <location>
        <begin position="349"/>
        <end position="370"/>
    </location>
</feature>
<dbReference type="Pfam" id="PF02687">
    <property type="entry name" value="FtsX"/>
    <property type="match status" value="2"/>
</dbReference>
<protein>
    <submittedName>
        <fullName evidence="9">ABC-type lipoprotein release transport system permease subunit</fullName>
    </submittedName>
</protein>
<feature type="transmembrane region" description="Helical" evidence="7">
    <location>
        <begin position="486"/>
        <end position="512"/>
    </location>
</feature>
<keyword evidence="3 7" id="KW-0812">Transmembrane</keyword>
<evidence type="ECO:0000313" key="10">
    <source>
        <dbReference type="Proteomes" id="UP000294937"/>
    </source>
</evidence>
<evidence type="ECO:0000256" key="7">
    <source>
        <dbReference type="SAM" id="Phobius"/>
    </source>
</evidence>
<feature type="domain" description="ABC3 transporter permease C-terminal" evidence="8">
    <location>
        <begin position="298"/>
        <end position="426"/>
    </location>
</feature>
<feature type="domain" description="ABC3 transporter permease C-terminal" evidence="8">
    <location>
        <begin position="796"/>
        <end position="914"/>
    </location>
</feature>
<dbReference type="InterPro" id="IPR050250">
    <property type="entry name" value="Macrolide_Exporter_MacB"/>
</dbReference>
<evidence type="ECO:0000256" key="5">
    <source>
        <dbReference type="ARBA" id="ARBA00023136"/>
    </source>
</evidence>
<reference evidence="9 10" key="1">
    <citation type="submission" date="2019-03" db="EMBL/GenBank/DDBJ databases">
        <title>Genomic Encyclopedia of Type Strains, Phase IV (KMG-IV): sequencing the most valuable type-strain genomes for metagenomic binning, comparative biology and taxonomic classification.</title>
        <authorList>
            <person name="Goeker M."/>
        </authorList>
    </citation>
    <scope>NUCLEOTIDE SEQUENCE [LARGE SCALE GENOMIC DNA]</scope>
    <source>
        <strain evidence="9 10">DSM 45707</strain>
    </source>
</reference>
<gene>
    <name evidence="9" type="ORF">EDD58_11048</name>
</gene>
<dbReference type="GO" id="GO:0005886">
    <property type="term" value="C:plasma membrane"/>
    <property type="evidence" value="ECO:0007669"/>
    <property type="project" value="UniProtKB-SubCell"/>
</dbReference>
<evidence type="ECO:0000256" key="4">
    <source>
        <dbReference type="ARBA" id="ARBA00022989"/>
    </source>
</evidence>
<organism evidence="9 10">
    <name type="scientific">Hazenella coriacea</name>
    <dbReference type="NCBI Taxonomy" id="1179467"/>
    <lineage>
        <taxon>Bacteria</taxon>
        <taxon>Bacillati</taxon>
        <taxon>Bacillota</taxon>
        <taxon>Bacilli</taxon>
        <taxon>Bacillales</taxon>
        <taxon>Thermoactinomycetaceae</taxon>
        <taxon>Hazenella</taxon>
    </lineage>
</organism>
<feature type="transmembrane region" description="Helical" evidence="7">
    <location>
        <begin position="292"/>
        <end position="315"/>
    </location>
</feature>
<dbReference type="AlphaFoldDB" id="A0A4R3L2B0"/>
<dbReference type="EMBL" id="SMAG01000010">
    <property type="protein sequence ID" value="TCS92821.1"/>
    <property type="molecule type" value="Genomic_DNA"/>
</dbReference>
<evidence type="ECO:0000256" key="6">
    <source>
        <dbReference type="ARBA" id="ARBA00038076"/>
    </source>
</evidence>
<feature type="transmembrane region" description="Helical" evidence="7">
    <location>
        <begin position="887"/>
        <end position="906"/>
    </location>
</feature>
<name>A0A4R3L2B0_9BACL</name>
<dbReference type="PANTHER" id="PTHR30572">
    <property type="entry name" value="MEMBRANE COMPONENT OF TRANSPORTER-RELATED"/>
    <property type="match status" value="1"/>
</dbReference>
<feature type="transmembrane region" description="Helical" evidence="7">
    <location>
        <begin position="453"/>
        <end position="474"/>
    </location>
</feature>
<feature type="transmembrane region" description="Helical" evidence="7">
    <location>
        <begin position="837"/>
        <end position="867"/>
    </location>
</feature>
<evidence type="ECO:0000259" key="8">
    <source>
        <dbReference type="Pfam" id="PF02687"/>
    </source>
</evidence>
<dbReference type="GO" id="GO:0022857">
    <property type="term" value="F:transmembrane transporter activity"/>
    <property type="evidence" value="ECO:0007669"/>
    <property type="project" value="TreeGrafter"/>
</dbReference>
<feature type="transmembrane region" description="Helical" evidence="7">
    <location>
        <begin position="45"/>
        <end position="64"/>
    </location>
</feature>